<dbReference type="STRING" id="10195.A0A3M7T9R6"/>
<proteinExistence type="predicted"/>
<reference evidence="1 2" key="1">
    <citation type="journal article" date="2018" name="Sci. Rep.">
        <title>Genomic signatures of local adaptation to the degree of environmental predictability in rotifers.</title>
        <authorList>
            <person name="Franch-Gras L."/>
            <person name="Hahn C."/>
            <person name="Garcia-Roger E.M."/>
            <person name="Carmona M.J."/>
            <person name="Serra M."/>
            <person name="Gomez A."/>
        </authorList>
    </citation>
    <scope>NUCLEOTIDE SEQUENCE [LARGE SCALE GENOMIC DNA]</scope>
    <source>
        <strain evidence="1">HYR1</strain>
    </source>
</reference>
<sequence length="621" mass="69973">MVIYNNLTNLKIFTSGINIYKSLHITAILVNNINSVTSSRKAGSIQTSVIILITIFYDKYANLTSTVVPLGMNRNGKFKVKLPEGSKEKNYFLKITIQIVNDLGAVTNYEIPKEIFVIQKPGFVSEFKSQILDSSTSQSMLNSYFENDPLETSKNLLSLTFMIYSDIDFDLNETNSTNSTNSSLPGDANIQIKSLFIQVASDLPVNDLRSIQTTSLVLSKLTENSEQISFEAASMAIDKNQQLTDSISIYKEKTSFGQLKSASDRIIDSAASSLIALSQGNSNDTTNKSIEGLNSVSQMFNKLLNVSSDHLGFNQESEVKTKNVNLKFIKSSMDGIKKNINLDNGQFKLPNLTKCQNEKCNSDKILLQSFSVPKPILGTNGDQLKLSGSSLVSLSLFDESSQQLSMNSSENFFQIRIKKDSSQISPDFQMVQTNNLSNQFEKIVWFSFNVSNPRSSIHVQIKPENDSKAILALLKFNEDPSFKEKIFDLFEIFCPRHLKEYNDSMFYQFFVNMSTTASYLSSSHVGVVFRQLTEIEFNEYCLKNTTTNLPTNLNDQNPDSNMSAFSFRVFTAGCYFIDKETGEWSANVYSKWNETSTNYFNLNSFYLFKQQDSIFFSITKL</sequence>
<dbReference type="EMBL" id="REGN01000062">
    <property type="protein sequence ID" value="RNA44725.1"/>
    <property type="molecule type" value="Genomic_DNA"/>
</dbReference>
<dbReference type="OrthoDB" id="10059462at2759"/>
<evidence type="ECO:0000313" key="1">
    <source>
        <dbReference type="EMBL" id="RNA44725.1"/>
    </source>
</evidence>
<keyword evidence="2" id="KW-1185">Reference proteome</keyword>
<comment type="caution">
    <text evidence="1">The sequence shown here is derived from an EMBL/GenBank/DDBJ whole genome shotgun (WGS) entry which is preliminary data.</text>
</comment>
<dbReference type="Proteomes" id="UP000276133">
    <property type="component" value="Unassembled WGS sequence"/>
</dbReference>
<organism evidence="1 2">
    <name type="scientific">Brachionus plicatilis</name>
    <name type="common">Marine rotifer</name>
    <name type="synonym">Brachionus muelleri</name>
    <dbReference type="NCBI Taxonomy" id="10195"/>
    <lineage>
        <taxon>Eukaryota</taxon>
        <taxon>Metazoa</taxon>
        <taxon>Spiralia</taxon>
        <taxon>Gnathifera</taxon>
        <taxon>Rotifera</taxon>
        <taxon>Eurotatoria</taxon>
        <taxon>Monogononta</taxon>
        <taxon>Pseudotrocha</taxon>
        <taxon>Ploima</taxon>
        <taxon>Brachionidae</taxon>
        <taxon>Brachionus</taxon>
    </lineage>
</organism>
<protein>
    <submittedName>
        <fullName evidence="1">Polycystin-1-like isoform X1</fullName>
    </submittedName>
</protein>
<name>A0A3M7T9R6_BRAPC</name>
<gene>
    <name evidence="1" type="ORF">BpHYR1_028678</name>
</gene>
<accession>A0A3M7T9R6</accession>
<dbReference type="AlphaFoldDB" id="A0A3M7T9R6"/>
<evidence type="ECO:0000313" key="2">
    <source>
        <dbReference type="Proteomes" id="UP000276133"/>
    </source>
</evidence>